<dbReference type="NCBIfam" id="TIGR00377">
    <property type="entry name" value="ant_ant_sig"/>
    <property type="match status" value="1"/>
</dbReference>
<dbReference type="PROSITE" id="PS50801">
    <property type="entry name" value="STAS"/>
    <property type="match status" value="1"/>
</dbReference>
<protein>
    <recommendedName>
        <fullName evidence="2">Anti-sigma factor antagonist</fullName>
    </recommendedName>
</protein>
<dbReference type="EMBL" id="FQZL01000004">
    <property type="protein sequence ID" value="SHI37503.1"/>
    <property type="molecule type" value="Genomic_DNA"/>
</dbReference>
<dbReference type="PANTHER" id="PTHR33495">
    <property type="entry name" value="ANTI-SIGMA FACTOR ANTAGONIST TM_1081-RELATED-RELATED"/>
    <property type="match status" value="1"/>
</dbReference>
<keyword evidence="5" id="KW-1185">Reference proteome</keyword>
<evidence type="ECO:0000256" key="2">
    <source>
        <dbReference type="RuleBase" id="RU003749"/>
    </source>
</evidence>
<dbReference type="AlphaFoldDB" id="A0A1M6AMR3"/>
<dbReference type="STRING" id="1121476.SAMN02745751_00170"/>
<proteinExistence type="inferred from homology"/>
<dbReference type="InterPro" id="IPR036513">
    <property type="entry name" value="STAS_dom_sf"/>
</dbReference>
<dbReference type="PANTHER" id="PTHR33495:SF2">
    <property type="entry name" value="ANTI-SIGMA FACTOR ANTAGONIST TM_1081-RELATED"/>
    <property type="match status" value="1"/>
</dbReference>
<dbReference type="CDD" id="cd07043">
    <property type="entry name" value="STAS_anti-anti-sigma_factors"/>
    <property type="match status" value="1"/>
</dbReference>
<dbReference type="GO" id="GO:0043856">
    <property type="term" value="F:anti-sigma factor antagonist activity"/>
    <property type="evidence" value="ECO:0007669"/>
    <property type="project" value="InterPro"/>
</dbReference>
<evidence type="ECO:0000259" key="3">
    <source>
        <dbReference type="PROSITE" id="PS50801"/>
    </source>
</evidence>
<dbReference type="SUPFAM" id="SSF52091">
    <property type="entry name" value="SpoIIaa-like"/>
    <property type="match status" value="1"/>
</dbReference>
<comment type="similarity">
    <text evidence="1 2">Belongs to the anti-sigma-factor antagonist family.</text>
</comment>
<dbReference type="OrthoDB" id="9793697at2"/>
<reference evidence="4 5" key="1">
    <citation type="submission" date="2016-11" db="EMBL/GenBank/DDBJ databases">
        <authorList>
            <person name="Jaros S."/>
            <person name="Januszkiewicz K."/>
            <person name="Wedrychowicz H."/>
        </authorList>
    </citation>
    <scope>NUCLEOTIDE SEQUENCE [LARGE SCALE GENOMIC DNA]</scope>
    <source>
        <strain evidence="4 5">DSM 17477</strain>
    </source>
</reference>
<name>A0A1M6AMR3_9FIRM</name>
<dbReference type="RefSeq" id="WP_073045661.1">
    <property type="nucleotide sequence ID" value="NZ_FQZL01000004.1"/>
</dbReference>
<dbReference type="Proteomes" id="UP000184052">
    <property type="component" value="Unassembled WGS sequence"/>
</dbReference>
<dbReference type="InterPro" id="IPR003658">
    <property type="entry name" value="Anti-sigma_ant"/>
</dbReference>
<dbReference type="Pfam" id="PF01740">
    <property type="entry name" value="STAS"/>
    <property type="match status" value="1"/>
</dbReference>
<dbReference type="Gene3D" id="3.30.750.24">
    <property type="entry name" value="STAS domain"/>
    <property type="match status" value="1"/>
</dbReference>
<evidence type="ECO:0000313" key="4">
    <source>
        <dbReference type="EMBL" id="SHI37503.1"/>
    </source>
</evidence>
<evidence type="ECO:0000256" key="1">
    <source>
        <dbReference type="ARBA" id="ARBA00009013"/>
    </source>
</evidence>
<sequence>MALTIEKRMEENKIVVLPAGDIDIVTSPDFKEVVLDMFKDSNEILIDGENLEYMDSTGLGVLISLLKKTRSNNSKISLTNLKPNIYKLFDITGLTNVFEII</sequence>
<dbReference type="InterPro" id="IPR002645">
    <property type="entry name" value="STAS_dom"/>
</dbReference>
<organism evidence="4 5">
    <name type="scientific">Dethiosulfatibacter aminovorans DSM 17477</name>
    <dbReference type="NCBI Taxonomy" id="1121476"/>
    <lineage>
        <taxon>Bacteria</taxon>
        <taxon>Bacillati</taxon>
        <taxon>Bacillota</taxon>
        <taxon>Tissierellia</taxon>
        <taxon>Dethiosulfatibacter</taxon>
    </lineage>
</organism>
<accession>A0A1M6AMR3</accession>
<feature type="domain" description="STAS" evidence="3">
    <location>
        <begin position="3"/>
        <end position="101"/>
    </location>
</feature>
<evidence type="ECO:0000313" key="5">
    <source>
        <dbReference type="Proteomes" id="UP000184052"/>
    </source>
</evidence>
<gene>
    <name evidence="4" type="ORF">SAMN02745751_00170</name>
</gene>